<feature type="coiled-coil region" evidence="1">
    <location>
        <begin position="9"/>
        <end position="36"/>
    </location>
</feature>
<name>A0A0F9T3W6_9ZZZZ</name>
<dbReference type="EMBL" id="LAZR01000302">
    <property type="protein sequence ID" value="KKN75925.1"/>
    <property type="molecule type" value="Genomic_DNA"/>
</dbReference>
<dbReference type="AlphaFoldDB" id="A0A0F9T3W6"/>
<evidence type="ECO:0000256" key="1">
    <source>
        <dbReference type="SAM" id="Coils"/>
    </source>
</evidence>
<evidence type="ECO:0000313" key="2">
    <source>
        <dbReference type="EMBL" id="KKN75925.1"/>
    </source>
</evidence>
<accession>A0A0F9T3W6</accession>
<comment type="caution">
    <text evidence="2">The sequence shown here is derived from an EMBL/GenBank/DDBJ whole genome shotgun (WGS) entry which is preliminary data.</text>
</comment>
<reference evidence="2" key="1">
    <citation type="journal article" date="2015" name="Nature">
        <title>Complex archaea that bridge the gap between prokaryotes and eukaryotes.</title>
        <authorList>
            <person name="Spang A."/>
            <person name="Saw J.H."/>
            <person name="Jorgensen S.L."/>
            <person name="Zaremba-Niedzwiedzka K."/>
            <person name="Martijn J."/>
            <person name="Lind A.E."/>
            <person name="van Eijk R."/>
            <person name="Schleper C."/>
            <person name="Guy L."/>
            <person name="Ettema T.J."/>
        </authorList>
    </citation>
    <scope>NUCLEOTIDE SEQUENCE</scope>
</reference>
<organism evidence="2">
    <name type="scientific">marine sediment metagenome</name>
    <dbReference type="NCBI Taxonomy" id="412755"/>
    <lineage>
        <taxon>unclassified sequences</taxon>
        <taxon>metagenomes</taxon>
        <taxon>ecological metagenomes</taxon>
    </lineage>
</organism>
<keyword evidence="1" id="KW-0175">Coiled coil</keyword>
<gene>
    <name evidence="2" type="ORF">LCGC14_0376330</name>
</gene>
<sequence length="66" mass="7747">MEDWNSPYVEALTKANRKLEGEVLDLRGENEKLKETSKAQGKECELRHNLLCEVYRIVDEYFSTEP</sequence>
<proteinExistence type="predicted"/>
<protein>
    <submittedName>
        <fullName evidence="2">Uncharacterized protein</fullName>
    </submittedName>
</protein>